<keyword evidence="3 10" id="KW-0132">Cell division</keyword>
<feature type="domain" description="Mur ligase N-terminal catalytic" evidence="12">
    <location>
        <begin position="28"/>
        <end position="102"/>
    </location>
</feature>
<evidence type="ECO:0000256" key="11">
    <source>
        <dbReference type="RuleBase" id="RU004136"/>
    </source>
</evidence>
<keyword evidence="9 10" id="KW-0961">Cell wall biogenesis/degradation</keyword>
<keyword evidence="4 10" id="KW-0547">Nucleotide-binding</keyword>
<evidence type="ECO:0000256" key="5">
    <source>
        <dbReference type="ARBA" id="ARBA00022840"/>
    </source>
</evidence>
<dbReference type="Gene3D" id="3.40.1190.10">
    <property type="entry name" value="Mur-like, catalytic domain"/>
    <property type="match status" value="1"/>
</dbReference>
<dbReference type="EMBL" id="FUYE01000005">
    <property type="protein sequence ID" value="SKA92405.1"/>
    <property type="molecule type" value="Genomic_DNA"/>
</dbReference>
<dbReference type="GO" id="GO:0051301">
    <property type="term" value="P:cell division"/>
    <property type="evidence" value="ECO:0007669"/>
    <property type="project" value="UniProtKB-KW"/>
</dbReference>
<dbReference type="InterPro" id="IPR036615">
    <property type="entry name" value="Mur_ligase_C_dom_sf"/>
</dbReference>
<dbReference type="Pfam" id="PF08245">
    <property type="entry name" value="Mur_ligase_M"/>
    <property type="match status" value="1"/>
</dbReference>
<dbReference type="GO" id="GO:0047480">
    <property type="term" value="F:UDP-N-acetylmuramoyl-tripeptide-D-alanyl-D-alanine ligase activity"/>
    <property type="evidence" value="ECO:0007669"/>
    <property type="project" value="UniProtKB-UniRule"/>
</dbReference>
<dbReference type="InterPro" id="IPR013221">
    <property type="entry name" value="Mur_ligase_cen"/>
</dbReference>
<evidence type="ECO:0000256" key="3">
    <source>
        <dbReference type="ARBA" id="ARBA00022618"/>
    </source>
</evidence>
<dbReference type="SUPFAM" id="SSF53623">
    <property type="entry name" value="MurD-like peptide ligases, catalytic domain"/>
    <property type="match status" value="1"/>
</dbReference>
<accession>A0A1T4XTI2</accession>
<proteinExistence type="inferred from homology"/>
<evidence type="ECO:0000313" key="15">
    <source>
        <dbReference type="EMBL" id="SKA92405.1"/>
    </source>
</evidence>
<evidence type="ECO:0000256" key="9">
    <source>
        <dbReference type="ARBA" id="ARBA00023316"/>
    </source>
</evidence>
<gene>
    <name evidence="10" type="primary">murF</name>
    <name evidence="15" type="ORF">SAMN02745166_01891</name>
</gene>
<feature type="domain" description="Mur ligase central" evidence="14">
    <location>
        <begin position="114"/>
        <end position="297"/>
    </location>
</feature>
<dbReference type="SUPFAM" id="SSF53244">
    <property type="entry name" value="MurD-like peptide ligases, peptide-binding domain"/>
    <property type="match status" value="1"/>
</dbReference>
<evidence type="ECO:0000256" key="1">
    <source>
        <dbReference type="ARBA" id="ARBA00022490"/>
    </source>
</evidence>
<evidence type="ECO:0000256" key="6">
    <source>
        <dbReference type="ARBA" id="ARBA00022960"/>
    </source>
</evidence>
<comment type="subcellular location">
    <subcellularLocation>
        <location evidence="10 11">Cytoplasm</location>
    </subcellularLocation>
</comment>
<name>A0A1T4XTI2_9BACT</name>
<dbReference type="OrthoDB" id="9801978at2"/>
<keyword evidence="7 10" id="KW-0573">Peptidoglycan synthesis</keyword>
<feature type="domain" description="Mur ligase C-terminal" evidence="13">
    <location>
        <begin position="320"/>
        <end position="444"/>
    </location>
</feature>
<sequence length="458" mass="47862">MKPIALQTLADFAEGRYAAESLVLPQSVTRVTTDSRNVGSGDVFVALAGDRFDAHDFIPQVVAAGAAAVVVSRVDPAWDLGACLVIEVPDTLLALQNMARGYRAWHQPLIVGLTGSNGKTSTKDLTALVMGLKMQTRATLGNLNNHIGLPLTLLSLAEGDECGVVEMGMNHPGEIKTLVDIALPDAAIVTNVGMAHIEYMGSQDAIGWEKGTLPANVHAEGVVVLNANDKYTPLISRHCQATVFTAGTGAGDVRAFDLQPGPDGTRFKLDFSGEVVETFLPVMGDHMVGNAALAACMGWAHGISPADIAQGLSQARLTGGRMETKTVQGILFIDDSYNANPDSMKAGLVTLASLSIPGQKIAVLGRMGELGAHAQSGHEDVGRFAAELGLTALYTVGDEAALISQAAQAAGQAETLNFPSHEACAAHLKKMLQPGDAVLLKGSRSAGMEKVLLHFQSA</sequence>
<evidence type="ECO:0000259" key="13">
    <source>
        <dbReference type="Pfam" id="PF02875"/>
    </source>
</evidence>
<feature type="binding site" evidence="10">
    <location>
        <begin position="115"/>
        <end position="121"/>
    </location>
    <ligand>
        <name>ATP</name>
        <dbReference type="ChEBI" id="CHEBI:30616"/>
    </ligand>
</feature>
<protein>
    <recommendedName>
        <fullName evidence="10 11">UDP-N-acetylmuramoyl-tripeptide--D-alanyl-D-alanine ligase</fullName>
        <ecNumber evidence="10 11">6.3.2.10</ecNumber>
    </recommendedName>
    <alternativeName>
        <fullName evidence="10">D-alanyl-D-alanine-adding enzyme</fullName>
    </alternativeName>
</protein>
<dbReference type="GO" id="GO:0005737">
    <property type="term" value="C:cytoplasm"/>
    <property type="evidence" value="ECO:0007669"/>
    <property type="project" value="UniProtKB-SubCell"/>
</dbReference>
<keyword evidence="5 10" id="KW-0067">ATP-binding</keyword>
<comment type="similarity">
    <text evidence="10">Belongs to the MurCDEF family. MurF subfamily.</text>
</comment>
<dbReference type="GO" id="GO:0005524">
    <property type="term" value="F:ATP binding"/>
    <property type="evidence" value="ECO:0007669"/>
    <property type="project" value="UniProtKB-UniRule"/>
</dbReference>
<dbReference type="GO" id="GO:0008766">
    <property type="term" value="F:UDP-N-acetylmuramoylalanyl-D-glutamyl-2,6-diaminopimelate-D-alanyl-D-alanine ligase activity"/>
    <property type="evidence" value="ECO:0007669"/>
    <property type="project" value="RHEA"/>
</dbReference>
<dbReference type="Proteomes" id="UP000190774">
    <property type="component" value="Unassembled WGS sequence"/>
</dbReference>
<dbReference type="GO" id="GO:0008360">
    <property type="term" value="P:regulation of cell shape"/>
    <property type="evidence" value="ECO:0007669"/>
    <property type="project" value="UniProtKB-KW"/>
</dbReference>
<dbReference type="InterPro" id="IPR051046">
    <property type="entry name" value="MurCDEF_CellWall_CoF430Synth"/>
</dbReference>
<dbReference type="GO" id="GO:0071555">
    <property type="term" value="P:cell wall organization"/>
    <property type="evidence" value="ECO:0007669"/>
    <property type="project" value="UniProtKB-KW"/>
</dbReference>
<evidence type="ECO:0000259" key="14">
    <source>
        <dbReference type="Pfam" id="PF08245"/>
    </source>
</evidence>
<evidence type="ECO:0000256" key="7">
    <source>
        <dbReference type="ARBA" id="ARBA00022984"/>
    </source>
</evidence>
<organism evidence="15 16">
    <name type="scientific">Prosthecobacter debontii</name>
    <dbReference type="NCBI Taxonomy" id="48467"/>
    <lineage>
        <taxon>Bacteria</taxon>
        <taxon>Pseudomonadati</taxon>
        <taxon>Verrucomicrobiota</taxon>
        <taxon>Verrucomicrobiia</taxon>
        <taxon>Verrucomicrobiales</taxon>
        <taxon>Verrucomicrobiaceae</taxon>
        <taxon>Prosthecobacter</taxon>
    </lineage>
</organism>
<dbReference type="InterPro" id="IPR035911">
    <property type="entry name" value="MurE/MurF_N"/>
</dbReference>
<dbReference type="HAMAP" id="MF_02019">
    <property type="entry name" value="MurF"/>
    <property type="match status" value="1"/>
</dbReference>
<keyword evidence="2 10" id="KW-0436">Ligase</keyword>
<dbReference type="PANTHER" id="PTHR43024">
    <property type="entry name" value="UDP-N-ACETYLMURAMOYL-TRIPEPTIDE--D-ALANYL-D-ALANINE LIGASE"/>
    <property type="match status" value="1"/>
</dbReference>
<keyword evidence="8 10" id="KW-0131">Cell cycle</keyword>
<dbReference type="NCBIfam" id="TIGR01143">
    <property type="entry name" value="murF"/>
    <property type="match status" value="1"/>
</dbReference>
<keyword evidence="1 10" id="KW-0963">Cytoplasm</keyword>
<comment type="function">
    <text evidence="10 11">Involved in cell wall formation. Catalyzes the final step in the synthesis of UDP-N-acetylmuramoyl-pentapeptide, the precursor of murein.</text>
</comment>
<keyword evidence="16" id="KW-1185">Reference proteome</keyword>
<dbReference type="SUPFAM" id="SSF63418">
    <property type="entry name" value="MurE/MurF N-terminal domain"/>
    <property type="match status" value="1"/>
</dbReference>
<dbReference type="InterPro" id="IPR000713">
    <property type="entry name" value="Mur_ligase_N"/>
</dbReference>
<comment type="catalytic activity">
    <reaction evidence="10 11">
        <text>D-alanyl-D-alanine + UDP-N-acetyl-alpha-D-muramoyl-L-alanyl-gamma-D-glutamyl-meso-2,6-diaminopimelate + ATP = UDP-N-acetyl-alpha-D-muramoyl-L-alanyl-gamma-D-glutamyl-meso-2,6-diaminopimeloyl-D-alanyl-D-alanine + ADP + phosphate + H(+)</text>
        <dbReference type="Rhea" id="RHEA:28374"/>
        <dbReference type="ChEBI" id="CHEBI:15378"/>
        <dbReference type="ChEBI" id="CHEBI:30616"/>
        <dbReference type="ChEBI" id="CHEBI:43474"/>
        <dbReference type="ChEBI" id="CHEBI:57822"/>
        <dbReference type="ChEBI" id="CHEBI:61386"/>
        <dbReference type="ChEBI" id="CHEBI:83905"/>
        <dbReference type="ChEBI" id="CHEBI:456216"/>
        <dbReference type="EC" id="6.3.2.10"/>
    </reaction>
</comment>
<keyword evidence="6 10" id="KW-0133">Cell shape</keyword>
<evidence type="ECO:0000259" key="12">
    <source>
        <dbReference type="Pfam" id="PF01225"/>
    </source>
</evidence>
<dbReference type="RefSeq" id="WP_078813071.1">
    <property type="nucleotide sequence ID" value="NZ_FUYE01000005.1"/>
</dbReference>
<evidence type="ECO:0000256" key="10">
    <source>
        <dbReference type="HAMAP-Rule" id="MF_02019"/>
    </source>
</evidence>
<reference evidence="16" key="1">
    <citation type="submission" date="2017-02" db="EMBL/GenBank/DDBJ databases">
        <authorList>
            <person name="Varghese N."/>
            <person name="Submissions S."/>
        </authorList>
    </citation>
    <scope>NUCLEOTIDE SEQUENCE [LARGE SCALE GENOMIC DNA]</scope>
    <source>
        <strain evidence="16">ATCC 700200</strain>
    </source>
</reference>
<dbReference type="Pfam" id="PF01225">
    <property type="entry name" value="Mur_ligase"/>
    <property type="match status" value="1"/>
</dbReference>
<dbReference type="PANTHER" id="PTHR43024:SF1">
    <property type="entry name" value="UDP-N-ACETYLMURAMOYL-TRIPEPTIDE--D-ALANYL-D-ALANINE LIGASE"/>
    <property type="match status" value="1"/>
</dbReference>
<dbReference type="UniPathway" id="UPA00219"/>
<dbReference type="Gene3D" id="3.40.1390.10">
    <property type="entry name" value="MurE/MurF, N-terminal domain"/>
    <property type="match status" value="1"/>
</dbReference>
<dbReference type="InterPro" id="IPR005863">
    <property type="entry name" value="UDP-N-AcMur_synth"/>
</dbReference>
<dbReference type="Pfam" id="PF02875">
    <property type="entry name" value="Mur_ligase_C"/>
    <property type="match status" value="1"/>
</dbReference>
<dbReference type="GO" id="GO:0009252">
    <property type="term" value="P:peptidoglycan biosynthetic process"/>
    <property type="evidence" value="ECO:0007669"/>
    <property type="project" value="UniProtKB-UniRule"/>
</dbReference>
<dbReference type="InterPro" id="IPR004101">
    <property type="entry name" value="Mur_ligase_C"/>
</dbReference>
<evidence type="ECO:0000256" key="2">
    <source>
        <dbReference type="ARBA" id="ARBA00022598"/>
    </source>
</evidence>
<dbReference type="InterPro" id="IPR036565">
    <property type="entry name" value="Mur-like_cat_sf"/>
</dbReference>
<dbReference type="AlphaFoldDB" id="A0A1T4XTI2"/>
<dbReference type="Gene3D" id="3.90.190.20">
    <property type="entry name" value="Mur ligase, C-terminal domain"/>
    <property type="match status" value="1"/>
</dbReference>
<evidence type="ECO:0000256" key="4">
    <source>
        <dbReference type="ARBA" id="ARBA00022741"/>
    </source>
</evidence>
<evidence type="ECO:0000313" key="16">
    <source>
        <dbReference type="Proteomes" id="UP000190774"/>
    </source>
</evidence>
<evidence type="ECO:0000256" key="8">
    <source>
        <dbReference type="ARBA" id="ARBA00023306"/>
    </source>
</evidence>
<comment type="pathway">
    <text evidence="10 11">Cell wall biogenesis; peptidoglycan biosynthesis.</text>
</comment>
<dbReference type="EC" id="6.3.2.10" evidence="10 11"/>
<dbReference type="STRING" id="48467.SAMN02745166_01891"/>